<protein>
    <recommendedName>
        <fullName evidence="3">Methyltransferase</fullName>
    </recommendedName>
</protein>
<organism evidence="1 2">
    <name type="scientific">Kipferlia bialata</name>
    <dbReference type="NCBI Taxonomy" id="797122"/>
    <lineage>
        <taxon>Eukaryota</taxon>
        <taxon>Metamonada</taxon>
        <taxon>Carpediemonas-like organisms</taxon>
        <taxon>Kipferlia</taxon>
    </lineage>
</organism>
<comment type="caution">
    <text evidence="1">The sequence shown here is derived from an EMBL/GenBank/DDBJ whole genome shotgun (WGS) entry which is preliminary data.</text>
</comment>
<evidence type="ECO:0000313" key="1">
    <source>
        <dbReference type="EMBL" id="GIQ83978.1"/>
    </source>
</evidence>
<feature type="non-terminal residue" evidence="1">
    <location>
        <position position="102"/>
    </location>
</feature>
<dbReference type="Gene3D" id="3.40.50.150">
    <property type="entry name" value="Vaccinia Virus protein VP39"/>
    <property type="match status" value="1"/>
</dbReference>
<accession>A0A9K3CX47</accession>
<dbReference type="AlphaFoldDB" id="A0A9K3CX47"/>
<sequence length="102" mass="11018">AETPNLTPAHDVCVAVCLSSFHDITADTRVQYFKALAEAMPVGGRIVITDFDPSATAMGPPKHKRVSSEACVSLLTECGLSIVETKAEFPTDIWWTVVAVRK</sequence>
<dbReference type="Proteomes" id="UP000265618">
    <property type="component" value="Unassembled WGS sequence"/>
</dbReference>
<gene>
    <name evidence="1" type="ORF">KIPB_005387</name>
</gene>
<reference evidence="1 2" key="1">
    <citation type="journal article" date="2018" name="PLoS ONE">
        <title>The draft genome of Kipferlia bialata reveals reductive genome evolution in fornicate parasites.</title>
        <authorList>
            <person name="Tanifuji G."/>
            <person name="Takabayashi S."/>
            <person name="Kume K."/>
            <person name="Takagi M."/>
            <person name="Nakayama T."/>
            <person name="Kamikawa R."/>
            <person name="Inagaki Y."/>
            <person name="Hashimoto T."/>
        </authorList>
    </citation>
    <scope>NUCLEOTIDE SEQUENCE [LARGE SCALE GENOMIC DNA]</scope>
    <source>
        <strain evidence="1">NY0173</strain>
    </source>
</reference>
<dbReference type="InterPro" id="IPR029063">
    <property type="entry name" value="SAM-dependent_MTases_sf"/>
</dbReference>
<dbReference type="EMBL" id="BDIP01001255">
    <property type="protein sequence ID" value="GIQ83978.1"/>
    <property type="molecule type" value="Genomic_DNA"/>
</dbReference>
<name>A0A9K3CX47_9EUKA</name>
<evidence type="ECO:0008006" key="3">
    <source>
        <dbReference type="Google" id="ProtNLM"/>
    </source>
</evidence>
<evidence type="ECO:0000313" key="2">
    <source>
        <dbReference type="Proteomes" id="UP000265618"/>
    </source>
</evidence>
<dbReference type="SUPFAM" id="SSF53335">
    <property type="entry name" value="S-adenosyl-L-methionine-dependent methyltransferases"/>
    <property type="match status" value="1"/>
</dbReference>
<keyword evidence="2" id="KW-1185">Reference proteome</keyword>
<proteinExistence type="predicted"/>